<organism evidence="2 3">
    <name type="scientific">Streptomyces fodineus</name>
    <dbReference type="NCBI Taxonomy" id="1904616"/>
    <lineage>
        <taxon>Bacteria</taxon>
        <taxon>Bacillati</taxon>
        <taxon>Actinomycetota</taxon>
        <taxon>Actinomycetes</taxon>
        <taxon>Kitasatosporales</taxon>
        <taxon>Streptomycetaceae</taxon>
        <taxon>Streptomyces</taxon>
    </lineage>
</organism>
<accession>A0A1D7YC47</accession>
<evidence type="ECO:0000313" key="2">
    <source>
        <dbReference type="EMBL" id="AOR32929.1"/>
    </source>
</evidence>
<reference evidence="3" key="1">
    <citation type="submission" date="2016-09" db="EMBL/GenBank/DDBJ databases">
        <title>Streptomyces puniciscabiei strain:TW1S1 Genome sequencing and assembly.</title>
        <authorList>
            <person name="Kim M.-K."/>
            <person name="Kim S.B."/>
        </authorList>
    </citation>
    <scope>NUCLEOTIDE SEQUENCE [LARGE SCALE GENOMIC DNA]</scope>
    <source>
        <strain evidence="3">TW1S1</strain>
    </source>
</reference>
<dbReference type="AlphaFoldDB" id="A0A1D7YC47"/>
<evidence type="ECO:0000313" key="3">
    <source>
        <dbReference type="Proteomes" id="UP000094960"/>
    </source>
</evidence>
<dbReference type="EMBL" id="CP017248">
    <property type="protein sequence ID" value="AOR32929.1"/>
    <property type="molecule type" value="Genomic_DNA"/>
</dbReference>
<proteinExistence type="predicted"/>
<evidence type="ECO:0000256" key="1">
    <source>
        <dbReference type="SAM" id="MobiDB-lite"/>
    </source>
</evidence>
<feature type="region of interest" description="Disordered" evidence="1">
    <location>
        <begin position="91"/>
        <end position="124"/>
    </location>
</feature>
<keyword evidence="3" id="KW-1185">Reference proteome</keyword>
<protein>
    <submittedName>
        <fullName evidence="2">Uncharacterized protein</fullName>
    </submittedName>
</protein>
<feature type="region of interest" description="Disordered" evidence="1">
    <location>
        <begin position="1"/>
        <end position="23"/>
    </location>
</feature>
<sequence>MSVTLSPTDLPVRTAPARPGSDDHRLAELLARTGLERDLGRRYVADPLSVLDEFGLTGLCAAEPLYTGAELVIEDLGHTAPFAGGTFGCWTSPDHRPHRPAPDTVPAPAPGEGTEAPAKAAPAI</sequence>
<feature type="compositionally biased region" description="Low complexity" evidence="1">
    <location>
        <begin position="110"/>
        <end position="124"/>
    </location>
</feature>
<dbReference type="Proteomes" id="UP000094960">
    <property type="component" value="Chromosome"/>
</dbReference>
<dbReference type="KEGG" id="spun:BFF78_19330"/>
<dbReference type="RefSeq" id="WP_069779514.1">
    <property type="nucleotide sequence ID" value="NZ_CP017248.1"/>
</dbReference>
<name>A0A1D7YC47_9ACTN</name>
<gene>
    <name evidence="2" type="ORF">BFF78_19330</name>
</gene>